<evidence type="ECO:0000256" key="3">
    <source>
        <dbReference type="ARBA" id="ARBA00022692"/>
    </source>
</evidence>
<dbReference type="PROSITE" id="PS50043">
    <property type="entry name" value="HTH_LUXR_2"/>
    <property type="match status" value="1"/>
</dbReference>
<dbReference type="GO" id="GO:0016020">
    <property type="term" value="C:membrane"/>
    <property type="evidence" value="ECO:0007669"/>
    <property type="project" value="UniProtKB-SubCell"/>
</dbReference>
<feature type="transmembrane region" description="Helical" evidence="6">
    <location>
        <begin position="248"/>
        <end position="267"/>
    </location>
</feature>
<evidence type="ECO:0000256" key="1">
    <source>
        <dbReference type="ARBA" id="ARBA00004141"/>
    </source>
</evidence>
<keyword evidence="2" id="KW-0813">Transport</keyword>
<keyword evidence="4 6" id="KW-1133">Transmembrane helix</keyword>
<evidence type="ECO:0000313" key="8">
    <source>
        <dbReference type="EMBL" id="MPM07533.1"/>
    </source>
</evidence>
<comment type="caution">
    <text evidence="8">The sequence shown here is derived from an EMBL/GenBank/DDBJ whole genome shotgun (WGS) entry which is preliminary data.</text>
</comment>
<dbReference type="PROSITE" id="PS00622">
    <property type="entry name" value="HTH_LUXR_1"/>
    <property type="match status" value="1"/>
</dbReference>
<feature type="transmembrane region" description="Helical" evidence="6">
    <location>
        <begin position="167"/>
        <end position="193"/>
    </location>
</feature>
<dbReference type="Pfam" id="PF01384">
    <property type="entry name" value="PHO4"/>
    <property type="match status" value="1"/>
</dbReference>
<proteinExistence type="predicted"/>
<accession>A0A644WZS3</accession>
<feature type="transmembrane region" description="Helical" evidence="6">
    <location>
        <begin position="66"/>
        <end position="89"/>
    </location>
</feature>
<dbReference type="AlphaFoldDB" id="A0A644WZS3"/>
<dbReference type="InterPro" id="IPR016032">
    <property type="entry name" value="Sig_transdc_resp-reg_C-effctor"/>
</dbReference>
<feature type="domain" description="HTH luxR-type" evidence="7">
    <location>
        <begin position="518"/>
        <end position="582"/>
    </location>
</feature>
<keyword evidence="3 6" id="KW-0812">Transmembrane</keyword>
<name>A0A644WZS3_9ZZZZ</name>
<dbReference type="GO" id="GO:0035435">
    <property type="term" value="P:phosphate ion transmembrane transport"/>
    <property type="evidence" value="ECO:0007669"/>
    <property type="project" value="TreeGrafter"/>
</dbReference>
<evidence type="ECO:0000256" key="5">
    <source>
        <dbReference type="ARBA" id="ARBA00023136"/>
    </source>
</evidence>
<feature type="transmembrane region" description="Helical" evidence="6">
    <location>
        <begin position="364"/>
        <end position="391"/>
    </location>
</feature>
<evidence type="ECO:0000256" key="6">
    <source>
        <dbReference type="SAM" id="Phobius"/>
    </source>
</evidence>
<dbReference type="SMART" id="SM00421">
    <property type="entry name" value="HTH_LUXR"/>
    <property type="match status" value="1"/>
</dbReference>
<dbReference type="GO" id="GO:0006355">
    <property type="term" value="P:regulation of DNA-templated transcription"/>
    <property type="evidence" value="ECO:0007669"/>
    <property type="project" value="InterPro"/>
</dbReference>
<dbReference type="InterPro" id="IPR000792">
    <property type="entry name" value="Tscrpt_reg_LuxR_C"/>
</dbReference>
<feature type="transmembrane region" description="Helical" evidence="6">
    <location>
        <begin position="121"/>
        <end position="147"/>
    </location>
</feature>
<dbReference type="Pfam" id="PF00196">
    <property type="entry name" value="GerE"/>
    <property type="match status" value="1"/>
</dbReference>
<gene>
    <name evidence="8" type="ORF">SDC9_53839</name>
</gene>
<dbReference type="GO" id="GO:0003677">
    <property type="term" value="F:DNA binding"/>
    <property type="evidence" value="ECO:0007669"/>
    <property type="project" value="InterPro"/>
</dbReference>
<keyword evidence="5 6" id="KW-0472">Membrane</keyword>
<dbReference type="GO" id="GO:0005315">
    <property type="term" value="F:phosphate transmembrane transporter activity"/>
    <property type="evidence" value="ECO:0007669"/>
    <property type="project" value="InterPro"/>
</dbReference>
<evidence type="ECO:0000256" key="2">
    <source>
        <dbReference type="ARBA" id="ARBA00022448"/>
    </source>
</evidence>
<dbReference type="Gene3D" id="1.10.10.10">
    <property type="entry name" value="Winged helix-like DNA-binding domain superfamily/Winged helix DNA-binding domain"/>
    <property type="match status" value="1"/>
</dbReference>
<feature type="transmembrane region" description="Helical" evidence="6">
    <location>
        <begin position="205"/>
        <end position="228"/>
    </location>
</feature>
<dbReference type="InterPro" id="IPR036388">
    <property type="entry name" value="WH-like_DNA-bd_sf"/>
</dbReference>
<dbReference type="PANTHER" id="PTHR11101:SF80">
    <property type="entry name" value="PHOSPHATE TRANSPORTER"/>
    <property type="match status" value="1"/>
</dbReference>
<evidence type="ECO:0000259" key="7">
    <source>
        <dbReference type="PROSITE" id="PS50043"/>
    </source>
</evidence>
<organism evidence="8">
    <name type="scientific">bioreactor metagenome</name>
    <dbReference type="NCBI Taxonomy" id="1076179"/>
    <lineage>
        <taxon>unclassified sequences</taxon>
        <taxon>metagenomes</taxon>
        <taxon>ecological metagenomes</taxon>
    </lineage>
</organism>
<feature type="transmembrane region" description="Helical" evidence="6">
    <location>
        <begin position="279"/>
        <end position="303"/>
    </location>
</feature>
<sequence length="582" mass="63755">MLTLIFISSGLFLGWSLGANDAANIFGTAVGSRMIKFSKAALIAGFFVILGAIFQGSGTTETLSELGSVDAIGGSFTVALCSAIIVTAMTRLKLPVSTGQAIVGAIMGWCYFTASPVDYEILVQIAGSWISGPILGALFSAGLYLLLRRYIRKSHIHLLKLDTIIRYGLIIVGAFGAYSLGANNIANVMGVFVKSVSFTISIGNFSFNSVQILFLLGGLAIALGILTYSKKVMATIGNGILKMTPESAIVVVLSQALVLFLFSSTTISNLLHNIGLPSIPLVPVSSTQVVVGSLLGIGLVKGVNEIKFKMIRNIIGGWILTPILSGITTFFALFFVQSVFGITVKKNGVAESVLDLQSVKASNIIVPVEMVNMLIVTLLFLLLIITVVLFFSYHKSKLKLGENEKRWTELVNYTDVRKSLNDMEVSTIQLENDSLVTRLEERKRELVTYSLSIGEQRQLLNSICKNLNEALNSEDLAKKNELITNEIKRIKQKISFTSEVDRIYSQADQVYTDFSNRLSQRFPSLTLQDRRLMVLLRIGFSSKEIAPILNISVKSVEISRYRLRKKLNLSQEESLADFIKNI</sequence>
<comment type="subcellular location">
    <subcellularLocation>
        <location evidence="1">Membrane</location>
        <topology evidence="1">Multi-pass membrane protein</topology>
    </subcellularLocation>
</comment>
<dbReference type="PANTHER" id="PTHR11101">
    <property type="entry name" value="PHOSPHATE TRANSPORTER"/>
    <property type="match status" value="1"/>
</dbReference>
<feature type="transmembrane region" description="Helical" evidence="6">
    <location>
        <begin position="315"/>
        <end position="344"/>
    </location>
</feature>
<feature type="transmembrane region" description="Helical" evidence="6">
    <location>
        <begin position="34"/>
        <end position="54"/>
    </location>
</feature>
<reference evidence="8" key="1">
    <citation type="submission" date="2019-08" db="EMBL/GenBank/DDBJ databases">
        <authorList>
            <person name="Kucharzyk K."/>
            <person name="Murdoch R.W."/>
            <person name="Higgins S."/>
            <person name="Loffler F."/>
        </authorList>
    </citation>
    <scope>NUCLEOTIDE SEQUENCE</scope>
</reference>
<dbReference type="EMBL" id="VSSQ01001347">
    <property type="protein sequence ID" value="MPM07533.1"/>
    <property type="molecule type" value="Genomic_DNA"/>
</dbReference>
<dbReference type="SUPFAM" id="SSF46894">
    <property type="entry name" value="C-terminal effector domain of the bipartite response regulators"/>
    <property type="match status" value="1"/>
</dbReference>
<evidence type="ECO:0000256" key="4">
    <source>
        <dbReference type="ARBA" id="ARBA00022989"/>
    </source>
</evidence>
<dbReference type="InterPro" id="IPR001204">
    <property type="entry name" value="Phos_transporter"/>
</dbReference>
<protein>
    <recommendedName>
        <fullName evidence="7">HTH luxR-type domain-containing protein</fullName>
    </recommendedName>
</protein>